<dbReference type="OrthoDB" id="1684279at2"/>
<dbReference type="RefSeq" id="WP_136384083.1">
    <property type="nucleotide sequence ID" value="NZ_SSOD01000004.1"/>
</dbReference>
<dbReference type="Proteomes" id="UP000307956">
    <property type="component" value="Unassembled WGS sequence"/>
</dbReference>
<evidence type="ECO:0000256" key="1">
    <source>
        <dbReference type="SAM" id="Phobius"/>
    </source>
</evidence>
<feature type="transmembrane region" description="Helical" evidence="1">
    <location>
        <begin position="78"/>
        <end position="97"/>
    </location>
</feature>
<evidence type="ECO:0000313" key="3">
    <source>
        <dbReference type="Proteomes" id="UP000307956"/>
    </source>
</evidence>
<keyword evidence="3" id="KW-1185">Reference proteome</keyword>
<name>A0A4S4ATL9_9RHOO</name>
<accession>A0A4S4ATL9</accession>
<reference evidence="2 3" key="1">
    <citation type="submission" date="2019-04" db="EMBL/GenBank/DDBJ databases">
        <title>Azoarcus rhizosphaerae sp. nov. isolated from rhizosphere of Ficus religiosa.</title>
        <authorList>
            <person name="Lin S.-Y."/>
            <person name="Hameed A."/>
            <person name="Hsu Y.-H."/>
            <person name="Young C.-C."/>
        </authorList>
    </citation>
    <scope>NUCLEOTIDE SEQUENCE [LARGE SCALE GENOMIC DNA]</scope>
    <source>
        <strain evidence="2 3">CC-YHH848</strain>
    </source>
</reference>
<keyword evidence="1" id="KW-0472">Membrane</keyword>
<feature type="transmembrane region" description="Helical" evidence="1">
    <location>
        <begin position="50"/>
        <end position="71"/>
    </location>
</feature>
<dbReference type="AlphaFoldDB" id="A0A4S4ATL9"/>
<keyword evidence="1" id="KW-1133">Transmembrane helix</keyword>
<dbReference type="EMBL" id="SSOD01000004">
    <property type="protein sequence ID" value="THF62529.1"/>
    <property type="molecule type" value="Genomic_DNA"/>
</dbReference>
<proteinExistence type="predicted"/>
<sequence length="103" mass="10959">MTLPLLDHSGAPVRYRLSVASRVLAAIVGGYALAAAIQLLLTLVSPVEPAAMGANLVIFAIHAAILLWVFHTRSATRAWVWPIGWTAVVYGVCWLLLRLGGAA</sequence>
<evidence type="ECO:0000313" key="2">
    <source>
        <dbReference type="EMBL" id="THF62529.1"/>
    </source>
</evidence>
<organism evidence="2 3">
    <name type="scientific">Pseudothauera rhizosphaerae</name>
    <dbReference type="NCBI Taxonomy" id="2565932"/>
    <lineage>
        <taxon>Bacteria</taxon>
        <taxon>Pseudomonadati</taxon>
        <taxon>Pseudomonadota</taxon>
        <taxon>Betaproteobacteria</taxon>
        <taxon>Rhodocyclales</taxon>
        <taxon>Zoogloeaceae</taxon>
        <taxon>Pseudothauera</taxon>
    </lineage>
</organism>
<keyword evidence="1" id="KW-0812">Transmembrane</keyword>
<feature type="transmembrane region" description="Helical" evidence="1">
    <location>
        <begin position="23"/>
        <end position="44"/>
    </location>
</feature>
<gene>
    <name evidence="2" type="ORF">E6O51_06060</name>
</gene>
<comment type="caution">
    <text evidence="2">The sequence shown here is derived from an EMBL/GenBank/DDBJ whole genome shotgun (WGS) entry which is preliminary data.</text>
</comment>
<protein>
    <submittedName>
        <fullName evidence="2">Iron transporter</fullName>
    </submittedName>
</protein>